<feature type="region of interest" description="Disordered" evidence="1">
    <location>
        <begin position="1"/>
        <end position="38"/>
    </location>
</feature>
<dbReference type="AlphaFoldDB" id="A0A838CPB9"/>
<accession>A0A838CPB9</accession>
<keyword evidence="2" id="KW-0812">Transmembrane</keyword>
<comment type="caution">
    <text evidence="3">The sequence shown here is derived from an EMBL/GenBank/DDBJ whole genome shotgun (WGS) entry which is preliminary data.</text>
</comment>
<keyword evidence="2" id="KW-0472">Membrane</keyword>
<sequence length="101" mass="12038">MESQHQSKDQAESLRTYKEEGGFKEGMDVLDLPPRSEVHQQRTKKTKWKISSMWIRFLFLWFVIIAAILLSFPYWDRWFGSSENPSIIEEHPLHEQVTVDN</sequence>
<dbReference type="RefSeq" id="WP_181470873.1">
    <property type="nucleotide sequence ID" value="NZ_JACEFG010000001.1"/>
</dbReference>
<evidence type="ECO:0000313" key="3">
    <source>
        <dbReference type="EMBL" id="MBA2173840.1"/>
    </source>
</evidence>
<feature type="compositionally biased region" description="Basic and acidic residues" evidence="1">
    <location>
        <begin position="1"/>
        <end position="27"/>
    </location>
</feature>
<keyword evidence="2" id="KW-1133">Transmembrane helix</keyword>
<gene>
    <name evidence="3" type="ORF">H0266_02900</name>
</gene>
<evidence type="ECO:0000256" key="2">
    <source>
        <dbReference type="SAM" id="Phobius"/>
    </source>
</evidence>
<dbReference type="EMBL" id="JACEFG010000001">
    <property type="protein sequence ID" value="MBA2173840.1"/>
    <property type="molecule type" value="Genomic_DNA"/>
</dbReference>
<proteinExistence type="predicted"/>
<evidence type="ECO:0000256" key="1">
    <source>
        <dbReference type="SAM" id="MobiDB-lite"/>
    </source>
</evidence>
<dbReference type="Proteomes" id="UP000571017">
    <property type="component" value="Unassembled WGS sequence"/>
</dbReference>
<name>A0A838CPB9_9BACI</name>
<feature type="transmembrane region" description="Helical" evidence="2">
    <location>
        <begin position="54"/>
        <end position="75"/>
    </location>
</feature>
<protein>
    <submittedName>
        <fullName evidence="3">Uncharacterized protein</fullName>
    </submittedName>
</protein>
<organism evidence="3 4">
    <name type="scientific">Halobacillus locisalis</name>
    <dbReference type="NCBI Taxonomy" id="220753"/>
    <lineage>
        <taxon>Bacteria</taxon>
        <taxon>Bacillati</taxon>
        <taxon>Bacillota</taxon>
        <taxon>Bacilli</taxon>
        <taxon>Bacillales</taxon>
        <taxon>Bacillaceae</taxon>
        <taxon>Halobacillus</taxon>
    </lineage>
</organism>
<evidence type="ECO:0000313" key="4">
    <source>
        <dbReference type="Proteomes" id="UP000571017"/>
    </source>
</evidence>
<reference evidence="3 4" key="1">
    <citation type="journal article" date="2004" name="Extremophiles">
        <title>Halobacillus locisalis sp. nov., a halophilic bacterium isolated from a marine solar saltern of the Yellow Sea in Korea.</title>
        <authorList>
            <person name="Yoon J.H."/>
            <person name="Kang K.H."/>
            <person name="Oh T.K."/>
            <person name="Park Y.H."/>
        </authorList>
    </citation>
    <scope>NUCLEOTIDE SEQUENCE [LARGE SCALE GENOMIC DNA]</scope>
    <source>
        <strain evidence="3 4">KCTC 3788</strain>
    </source>
</reference>
<keyword evidence="4" id="KW-1185">Reference proteome</keyword>